<dbReference type="PANTHER" id="PTHR24104:SF48">
    <property type="entry name" value="PROTEIN WECH"/>
    <property type="match status" value="1"/>
</dbReference>
<dbReference type="InterPro" id="IPR011042">
    <property type="entry name" value="6-blade_b-propeller_TolB-like"/>
</dbReference>
<reference evidence="1" key="1">
    <citation type="journal article" date="2014" name="Front. Microbiol.">
        <title>High frequency of phylogenetically diverse reductive dehalogenase-homologous genes in deep subseafloor sedimentary metagenomes.</title>
        <authorList>
            <person name="Kawai M."/>
            <person name="Futagami T."/>
            <person name="Toyoda A."/>
            <person name="Takaki Y."/>
            <person name="Nishi S."/>
            <person name="Hori S."/>
            <person name="Arai W."/>
            <person name="Tsubouchi T."/>
            <person name="Morono Y."/>
            <person name="Uchiyama I."/>
            <person name="Ito T."/>
            <person name="Fujiyama A."/>
            <person name="Inagaki F."/>
            <person name="Takami H."/>
        </authorList>
    </citation>
    <scope>NUCLEOTIDE SEQUENCE</scope>
    <source>
        <strain evidence="1">Expedition CK06-06</strain>
    </source>
</reference>
<dbReference type="PANTHER" id="PTHR24104">
    <property type="entry name" value="E3 UBIQUITIN-PROTEIN LIGASE NHLRC1-RELATED"/>
    <property type="match status" value="1"/>
</dbReference>
<name>X1TIL3_9ZZZZ</name>
<feature type="non-terminal residue" evidence="1">
    <location>
        <position position="1"/>
    </location>
</feature>
<dbReference type="GO" id="GO:0000209">
    <property type="term" value="P:protein polyubiquitination"/>
    <property type="evidence" value="ECO:0007669"/>
    <property type="project" value="TreeGrafter"/>
</dbReference>
<evidence type="ECO:0000313" key="1">
    <source>
        <dbReference type="EMBL" id="GAJ05094.1"/>
    </source>
</evidence>
<organism evidence="1">
    <name type="scientific">marine sediment metagenome</name>
    <dbReference type="NCBI Taxonomy" id="412755"/>
    <lineage>
        <taxon>unclassified sequences</taxon>
        <taxon>metagenomes</taxon>
        <taxon>ecological metagenomes</taxon>
    </lineage>
</organism>
<dbReference type="Gene3D" id="2.120.10.30">
    <property type="entry name" value="TolB, C-terminal domain"/>
    <property type="match status" value="1"/>
</dbReference>
<dbReference type="SUPFAM" id="SSF101898">
    <property type="entry name" value="NHL repeat"/>
    <property type="match status" value="1"/>
</dbReference>
<dbReference type="GO" id="GO:0043161">
    <property type="term" value="P:proteasome-mediated ubiquitin-dependent protein catabolic process"/>
    <property type="evidence" value="ECO:0007669"/>
    <property type="project" value="TreeGrafter"/>
</dbReference>
<accession>X1TIL3</accession>
<sequence>GGNLQGEIRLDSSPRCITVSKNGKIYIGMKDHVQVYDGNKKRLASWQHLNGDAVLTSIAVFKNDIFVADAGNRIVLRYDTNGKLLNRIGGKNKERNIPGFVIPSPYFDLAIAGDGLLRVVNPGRHRIEAYTFDGDLEFWWGVYSPNIEGFCGCCNPVNFAILEDGSFVTAEKGLVRVKVYDVDGNFAGVVAGPEQLIEPCEAKICQIPANCQSGGFDLAVDNQQRILVLDTIRNVIRIFTKTRQNSG</sequence>
<dbReference type="EMBL" id="BARW01030364">
    <property type="protein sequence ID" value="GAJ05094.1"/>
    <property type="molecule type" value="Genomic_DNA"/>
</dbReference>
<protein>
    <recommendedName>
        <fullName evidence="2">SMP-30/Gluconolactonase/LRE-like region domain-containing protein</fullName>
    </recommendedName>
</protein>
<dbReference type="InterPro" id="IPR050952">
    <property type="entry name" value="TRIM-NHL_E3_ligases"/>
</dbReference>
<comment type="caution">
    <text evidence="1">The sequence shown here is derived from an EMBL/GenBank/DDBJ whole genome shotgun (WGS) entry which is preliminary data.</text>
</comment>
<proteinExistence type="predicted"/>
<dbReference type="AlphaFoldDB" id="X1TIL3"/>
<dbReference type="GO" id="GO:0061630">
    <property type="term" value="F:ubiquitin protein ligase activity"/>
    <property type="evidence" value="ECO:0007669"/>
    <property type="project" value="TreeGrafter"/>
</dbReference>
<evidence type="ECO:0008006" key="2">
    <source>
        <dbReference type="Google" id="ProtNLM"/>
    </source>
</evidence>
<gene>
    <name evidence="1" type="ORF">S12H4_48562</name>
</gene>